<sequence>MLFITEQLSHVLLTDTLHVAKLQSCLNLQMSSNPNSARVSACAVGPHCPLCPQICCTVGRTSQTDLGHSQGEMVHYASKKSLLYIGFHPVCVTTKNTIYV</sequence>
<protein>
    <submittedName>
        <fullName evidence="1">Uncharacterized protein</fullName>
    </submittedName>
</protein>
<name>A0AA35JQS3_9SAUR</name>
<keyword evidence="2" id="KW-1185">Reference proteome</keyword>
<organism evidence="1 2">
    <name type="scientific">Podarcis lilfordi</name>
    <name type="common">Lilford's wall lizard</name>
    <dbReference type="NCBI Taxonomy" id="74358"/>
    <lineage>
        <taxon>Eukaryota</taxon>
        <taxon>Metazoa</taxon>
        <taxon>Chordata</taxon>
        <taxon>Craniata</taxon>
        <taxon>Vertebrata</taxon>
        <taxon>Euteleostomi</taxon>
        <taxon>Lepidosauria</taxon>
        <taxon>Squamata</taxon>
        <taxon>Bifurcata</taxon>
        <taxon>Unidentata</taxon>
        <taxon>Episquamata</taxon>
        <taxon>Laterata</taxon>
        <taxon>Lacertibaenia</taxon>
        <taxon>Lacertidae</taxon>
        <taxon>Podarcis</taxon>
    </lineage>
</organism>
<dbReference type="AlphaFoldDB" id="A0AA35JQS3"/>
<accession>A0AA35JQS3</accession>
<dbReference type="Proteomes" id="UP001178461">
    <property type="component" value="Chromosome 1"/>
</dbReference>
<gene>
    <name evidence="1" type="ORF">PODLI_1B039817</name>
</gene>
<dbReference type="EMBL" id="OX395126">
    <property type="protein sequence ID" value="CAI5763407.1"/>
    <property type="molecule type" value="Genomic_DNA"/>
</dbReference>
<evidence type="ECO:0000313" key="1">
    <source>
        <dbReference type="EMBL" id="CAI5763407.1"/>
    </source>
</evidence>
<proteinExistence type="predicted"/>
<evidence type="ECO:0000313" key="2">
    <source>
        <dbReference type="Proteomes" id="UP001178461"/>
    </source>
</evidence>
<reference evidence="1" key="1">
    <citation type="submission" date="2022-12" db="EMBL/GenBank/DDBJ databases">
        <authorList>
            <person name="Alioto T."/>
            <person name="Alioto T."/>
            <person name="Gomez Garrido J."/>
        </authorList>
    </citation>
    <scope>NUCLEOTIDE SEQUENCE</scope>
</reference>